<dbReference type="Proteomes" id="UP001056035">
    <property type="component" value="Chromosome"/>
</dbReference>
<evidence type="ECO:0000259" key="7">
    <source>
        <dbReference type="PROSITE" id="PS51462"/>
    </source>
</evidence>
<evidence type="ECO:0000256" key="2">
    <source>
        <dbReference type="ARBA" id="ARBA00001946"/>
    </source>
</evidence>
<evidence type="ECO:0000313" key="9">
    <source>
        <dbReference type="Proteomes" id="UP001056035"/>
    </source>
</evidence>
<keyword evidence="5" id="KW-0460">Magnesium</keyword>
<keyword evidence="9" id="KW-1185">Reference proteome</keyword>
<keyword evidence="4" id="KW-0378">Hydrolase</keyword>
<evidence type="ECO:0000256" key="1">
    <source>
        <dbReference type="ARBA" id="ARBA00001936"/>
    </source>
</evidence>
<organism evidence="8 9">
    <name type="scientific">Paraconexibacter antarcticus</name>
    <dbReference type="NCBI Taxonomy" id="2949664"/>
    <lineage>
        <taxon>Bacteria</taxon>
        <taxon>Bacillati</taxon>
        <taxon>Actinomycetota</taxon>
        <taxon>Thermoleophilia</taxon>
        <taxon>Solirubrobacterales</taxon>
        <taxon>Paraconexibacteraceae</taxon>
        <taxon>Paraconexibacter</taxon>
    </lineage>
</organism>
<proteinExistence type="predicted"/>
<dbReference type="InterPro" id="IPR015797">
    <property type="entry name" value="NUDIX_hydrolase-like_dom_sf"/>
</dbReference>
<dbReference type="SUPFAM" id="SSF55811">
    <property type="entry name" value="Nudix"/>
    <property type="match status" value="1"/>
</dbReference>
<dbReference type="Pfam" id="PF00293">
    <property type="entry name" value="NUDIX"/>
    <property type="match status" value="1"/>
</dbReference>
<comment type="cofactor">
    <cofactor evidence="1">
        <name>Mn(2+)</name>
        <dbReference type="ChEBI" id="CHEBI:29035"/>
    </cofactor>
</comment>
<dbReference type="InterPro" id="IPR045121">
    <property type="entry name" value="CoAse"/>
</dbReference>
<evidence type="ECO:0000256" key="6">
    <source>
        <dbReference type="ARBA" id="ARBA00023211"/>
    </source>
</evidence>
<protein>
    <submittedName>
        <fullName evidence="8">CoA pyrophosphatase</fullName>
    </submittedName>
</protein>
<dbReference type="RefSeq" id="WP_254573685.1">
    <property type="nucleotide sequence ID" value="NZ_CP098502.1"/>
</dbReference>
<keyword evidence="6" id="KW-0464">Manganese</keyword>
<comment type="cofactor">
    <cofactor evidence="2">
        <name>Mg(2+)</name>
        <dbReference type="ChEBI" id="CHEBI:18420"/>
    </cofactor>
</comment>
<evidence type="ECO:0000313" key="8">
    <source>
        <dbReference type="EMBL" id="UTI67033.1"/>
    </source>
</evidence>
<dbReference type="InterPro" id="IPR000086">
    <property type="entry name" value="NUDIX_hydrolase_dom"/>
</dbReference>
<dbReference type="PANTHER" id="PTHR12992">
    <property type="entry name" value="NUDIX HYDROLASE"/>
    <property type="match status" value="1"/>
</dbReference>
<dbReference type="Gene3D" id="3.90.79.10">
    <property type="entry name" value="Nucleoside Triphosphate Pyrophosphohydrolase"/>
    <property type="match status" value="1"/>
</dbReference>
<sequence>MTTAPRAAPQDRAALAGALRDVLLDPAEAAELEVHGRTQAAVLVPLYIAGDGELTAVLTRRRDDMRRHAGEISFPGGRRDEDESDLRVTALREAHEEIGLDPVGVEVVGALQPTPTIATDYAVYPFVGLIEPGQVWRPSEREVAEVLELPLTALRAGHGRRRLMRRGIPFRTDVYVVGEHLVWGATARMLGDLLERLPAAVLGVAAA</sequence>
<dbReference type="PROSITE" id="PS51462">
    <property type="entry name" value="NUDIX"/>
    <property type="match status" value="1"/>
</dbReference>
<evidence type="ECO:0000256" key="5">
    <source>
        <dbReference type="ARBA" id="ARBA00022842"/>
    </source>
</evidence>
<evidence type="ECO:0000256" key="3">
    <source>
        <dbReference type="ARBA" id="ARBA00022723"/>
    </source>
</evidence>
<dbReference type="CDD" id="cd03426">
    <property type="entry name" value="NUDIX_CoAse_Nudt7"/>
    <property type="match status" value="1"/>
</dbReference>
<dbReference type="PANTHER" id="PTHR12992:SF11">
    <property type="entry name" value="MITOCHONDRIAL COENZYME A DIPHOSPHATASE NUDT8"/>
    <property type="match status" value="1"/>
</dbReference>
<name>A0ABY5E083_9ACTN</name>
<keyword evidence="3" id="KW-0479">Metal-binding</keyword>
<feature type="domain" description="Nudix hydrolase" evidence="7">
    <location>
        <begin position="37"/>
        <end position="172"/>
    </location>
</feature>
<dbReference type="EMBL" id="CP098502">
    <property type="protein sequence ID" value="UTI67033.1"/>
    <property type="molecule type" value="Genomic_DNA"/>
</dbReference>
<accession>A0ABY5E083</accession>
<evidence type="ECO:0000256" key="4">
    <source>
        <dbReference type="ARBA" id="ARBA00022801"/>
    </source>
</evidence>
<reference evidence="8 9" key="1">
    <citation type="submission" date="2022-06" db="EMBL/GenBank/DDBJ databases">
        <title>Paraconexibacter antarcticus.</title>
        <authorList>
            <person name="Kim C.S."/>
        </authorList>
    </citation>
    <scope>NUCLEOTIDE SEQUENCE [LARGE SCALE GENOMIC DNA]</scope>
    <source>
        <strain evidence="8 9">02-257</strain>
    </source>
</reference>
<gene>
    <name evidence="8" type="ORF">NBH00_12680</name>
</gene>